<evidence type="ECO:0000256" key="6">
    <source>
        <dbReference type="ARBA" id="ARBA00023012"/>
    </source>
</evidence>
<dbReference type="SUPFAM" id="SSF47384">
    <property type="entry name" value="Homodimeric domain of signal transducing histidine kinase"/>
    <property type="match status" value="1"/>
</dbReference>
<dbReference type="SMART" id="SM00388">
    <property type="entry name" value="HisKA"/>
    <property type="match status" value="1"/>
</dbReference>
<proteinExistence type="predicted"/>
<protein>
    <recommendedName>
        <fullName evidence="2">histidine kinase</fullName>
        <ecNumber evidence="2">2.7.13.3</ecNumber>
    </recommendedName>
</protein>
<evidence type="ECO:0000256" key="1">
    <source>
        <dbReference type="ARBA" id="ARBA00000085"/>
    </source>
</evidence>
<dbReference type="Proteomes" id="UP001595817">
    <property type="component" value="Unassembled WGS sequence"/>
</dbReference>
<dbReference type="GO" id="GO:0005524">
    <property type="term" value="F:ATP binding"/>
    <property type="evidence" value="ECO:0007669"/>
    <property type="project" value="UniProtKB-KW"/>
</dbReference>
<dbReference type="Pfam" id="PF13188">
    <property type="entry name" value="PAS_8"/>
    <property type="match status" value="1"/>
</dbReference>
<feature type="domain" description="PAS" evidence="8">
    <location>
        <begin position="122"/>
        <end position="194"/>
    </location>
</feature>
<dbReference type="InterPro" id="IPR000014">
    <property type="entry name" value="PAS"/>
</dbReference>
<dbReference type="PANTHER" id="PTHR43711">
    <property type="entry name" value="TWO-COMPONENT HISTIDINE KINASE"/>
    <property type="match status" value="1"/>
</dbReference>
<dbReference type="RefSeq" id="WP_378152097.1">
    <property type="nucleotide sequence ID" value="NZ_JBHSEC010000002.1"/>
</dbReference>
<accession>A0ABV8X583</accession>
<dbReference type="Pfam" id="PF02518">
    <property type="entry name" value="HATPase_c"/>
    <property type="match status" value="1"/>
</dbReference>
<dbReference type="CDD" id="cd00082">
    <property type="entry name" value="HisKA"/>
    <property type="match status" value="1"/>
</dbReference>
<dbReference type="PROSITE" id="PS50112">
    <property type="entry name" value="PAS"/>
    <property type="match status" value="1"/>
</dbReference>
<dbReference type="PROSITE" id="PS50109">
    <property type="entry name" value="HIS_KIN"/>
    <property type="match status" value="1"/>
</dbReference>
<dbReference type="PRINTS" id="PR00344">
    <property type="entry name" value="BCTRLSENSOR"/>
</dbReference>
<dbReference type="InterPro" id="IPR035965">
    <property type="entry name" value="PAS-like_dom_sf"/>
</dbReference>
<dbReference type="PANTHER" id="PTHR43711:SF31">
    <property type="entry name" value="HISTIDINE KINASE"/>
    <property type="match status" value="1"/>
</dbReference>
<comment type="catalytic activity">
    <reaction evidence="1">
        <text>ATP + protein L-histidine = ADP + protein N-phospho-L-histidine.</text>
        <dbReference type="EC" id="2.7.13.3"/>
    </reaction>
</comment>
<dbReference type="EMBL" id="JBHSEC010000002">
    <property type="protein sequence ID" value="MFC4409402.1"/>
    <property type="molecule type" value="Genomic_DNA"/>
</dbReference>
<keyword evidence="10" id="KW-1185">Reference proteome</keyword>
<dbReference type="SMART" id="SM00387">
    <property type="entry name" value="HATPase_c"/>
    <property type="match status" value="1"/>
</dbReference>
<evidence type="ECO:0000259" key="7">
    <source>
        <dbReference type="PROSITE" id="PS50109"/>
    </source>
</evidence>
<dbReference type="SUPFAM" id="SSF55874">
    <property type="entry name" value="ATPase domain of HSP90 chaperone/DNA topoisomerase II/histidine kinase"/>
    <property type="match status" value="1"/>
</dbReference>
<dbReference type="CDD" id="cd00130">
    <property type="entry name" value="PAS"/>
    <property type="match status" value="1"/>
</dbReference>
<dbReference type="InterPro" id="IPR005467">
    <property type="entry name" value="His_kinase_dom"/>
</dbReference>
<organism evidence="9 10">
    <name type="scientific">Chungangia koreensis</name>
    <dbReference type="NCBI Taxonomy" id="752657"/>
    <lineage>
        <taxon>Bacteria</taxon>
        <taxon>Bacillati</taxon>
        <taxon>Bacillota</taxon>
        <taxon>Bacilli</taxon>
        <taxon>Lactobacillales</taxon>
        <taxon>Chungangia</taxon>
    </lineage>
</organism>
<dbReference type="Gene3D" id="3.30.450.20">
    <property type="entry name" value="PAS domain"/>
    <property type="match status" value="1"/>
</dbReference>
<dbReference type="InterPro" id="IPR003594">
    <property type="entry name" value="HATPase_dom"/>
</dbReference>
<dbReference type="Gene3D" id="1.10.287.130">
    <property type="match status" value="1"/>
</dbReference>
<dbReference type="SUPFAM" id="SSF55785">
    <property type="entry name" value="PYP-like sensor domain (PAS domain)"/>
    <property type="match status" value="1"/>
</dbReference>
<comment type="caution">
    <text evidence="9">The sequence shown here is derived from an EMBL/GenBank/DDBJ whole genome shotgun (WGS) entry which is preliminary data.</text>
</comment>
<keyword evidence="6" id="KW-0902">Two-component regulatory system</keyword>
<evidence type="ECO:0000313" key="10">
    <source>
        <dbReference type="Proteomes" id="UP001595817"/>
    </source>
</evidence>
<keyword evidence="9" id="KW-0067">ATP-binding</keyword>
<keyword evidence="4" id="KW-0808">Transferase</keyword>
<keyword evidence="5" id="KW-0418">Kinase</keyword>
<dbReference type="InterPro" id="IPR050736">
    <property type="entry name" value="Sensor_HK_Regulatory"/>
</dbReference>
<dbReference type="NCBIfam" id="TIGR00229">
    <property type="entry name" value="sensory_box"/>
    <property type="match status" value="1"/>
</dbReference>
<reference evidence="10" key="1">
    <citation type="journal article" date="2019" name="Int. J. Syst. Evol. Microbiol.">
        <title>The Global Catalogue of Microorganisms (GCM) 10K type strain sequencing project: providing services to taxonomists for standard genome sequencing and annotation.</title>
        <authorList>
            <consortium name="The Broad Institute Genomics Platform"/>
            <consortium name="The Broad Institute Genome Sequencing Center for Infectious Disease"/>
            <person name="Wu L."/>
            <person name="Ma J."/>
        </authorList>
    </citation>
    <scope>NUCLEOTIDE SEQUENCE [LARGE SCALE GENOMIC DNA]</scope>
    <source>
        <strain evidence="10">CCUG 59778</strain>
    </source>
</reference>
<dbReference type="Pfam" id="PF13426">
    <property type="entry name" value="PAS_9"/>
    <property type="match status" value="1"/>
</dbReference>
<keyword evidence="3" id="KW-0597">Phosphoprotein</keyword>
<evidence type="ECO:0000259" key="8">
    <source>
        <dbReference type="PROSITE" id="PS50112"/>
    </source>
</evidence>
<gene>
    <name evidence="9" type="ORF">ACFOZY_03005</name>
</gene>
<keyword evidence="9" id="KW-0547">Nucleotide-binding</keyword>
<dbReference type="InterPro" id="IPR036890">
    <property type="entry name" value="HATPase_C_sf"/>
</dbReference>
<name>A0ABV8X583_9LACT</name>
<sequence>MEDYDLFSGFNLLFNEAKEPVAIIDGTRIQHVNKAAKQILGLETGYDFLLLLEKESHKTWSAFVEQSKKEGQSSSEVKFTLKSGKSTSLKARSTYQSSTDLLIVRFDFTMTIPEVLSQINLFDSRFIRIFNTTLTGIILNDENGVIVDANDRACDFLGIQKNSLIGKGISILFDLFPEERDKVNDYILQAKDVGFSQTVFKCNVGHEVEENYYHFTTSRYDKKHLYITIIRDETEKEMMKFQIEHNNSLSTLGQLAASIAHEIRNPMTSLKGFTELLKLSTNEEGKSYLAVIDQELNRMDSILNEFLILSKPLKMDKVLVSIHEIIMDVVNIMQPQAVMKNLLIHFDITSEYDQILMEPNRMKQVLINLIKNAIEVSDEGGQVGIKTELENPDLLKISIIDEGIGLTEHQIEQIFLPFFTTKVQGTGLGLPFVLKTVEEHGGTIQVSSKLGEGTTFYILLPLNQKEETFDDQCVDGILS</sequence>
<evidence type="ECO:0000256" key="4">
    <source>
        <dbReference type="ARBA" id="ARBA00022679"/>
    </source>
</evidence>
<evidence type="ECO:0000256" key="5">
    <source>
        <dbReference type="ARBA" id="ARBA00022777"/>
    </source>
</evidence>
<dbReference type="Gene3D" id="3.30.565.10">
    <property type="entry name" value="Histidine kinase-like ATPase, C-terminal domain"/>
    <property type="match status" value="1"/>
</dbReference>
<dbReference type="Pfam" id="PF00512">
    <property type="entry name" value="HisKA"/>
    <property type="match status" value="1"/>
</dbReference>
<dbReference type="InterPro" id="IPR003661">
    <property type="entry name" value="HisK_dim/P_dom"/>
</dbReference>
<dbReference type="InterPro" id="IPR036097">
    <property type="entry name" value="HisK_dim/P_sf"/>
</dbReference>
<dbReference type="InterPro" id="IPR004358">
    <property type="entry name" value="Sig_transdc_His_kin-like_C"/>
</dbReference>
<evidence type="ECO:0000313" key="9">
    <source>
        <dbReference type="EMBL" id="MFC4409402.1"/>
    </source>
</evidence>
<evidence type="ECO:0000256" key="2">
    <source>
        <dbReference type="ARBA" id="ARBA00012438"/>
    </source>
</evidence>
<dbReference type="EC" id="2.7.13.3" evidence="2"/>
<dbReference type="SMART" id="SM00091">
    <property type="entry name" value="PAS"/>
    <property type="match status" value="2"/>
</dbReference>
<feature type="domain" description="Histidine kinase" evidence="7">
    <location>
        <begin position="258"/>
        <end position="464"/>
    </location>
</feature>
<evidence type="ECO:0000256" key="3">
    <source>
        <dbReference type="ARBA" id="ARBA00022553"/>
    </source>
</evidence>